<dbReference type="SMART" id="SM00048">
    <property type="entry name" value="DEFSN"/>
    <property type="match status" value="1"/>
</dbReference>
<dbReference type="Pfam" id="PF00711">
    <property type="entry name" value="Defensin_beta"/>
    <property type="match status" value="1"/>
</dbReference>
<reference evidence="10" key="1">
    <citation type="journal article" date="2007" name="Int. J. Immunogenet.">
        <title>Cloning, sequencing and expression of cDNA of bovine neutrophil beta-defensin from water buffalo (Bubalus bubalis).</title>
        <authorList>
            <person name="Bera B.C."/>
            <person name="Chaudhury P."/>
            <person name="Bhattacharya D."/>
            <person name="Bera A.K."/>
            <person name="Das S.K."/>
        </authorList>
    </citation>
    <scope>NUCLEOTIDE SEQUENCE</scope>
</reference>
<dbReference type="GO" id="GO:0031731">
    <property type="term" value="F:CCR6 chemokine receptor binding"/>
    <property type="evidence" value="ECO:0007669"/>
    <property type="project" value="TreeGrafter"/>
</dbReference>
<keyword evidence="4" id="KW-0211">Defensin</keyword>
<gene>
    <name evidence="10" type="primary">BNBD4</name>
</gene>
<dbReference type="GO" id="GO:0042742">
    <property type="term" value="P:defense response to bacterium"/>
    <property type="evidence" value="ECO:0007669"/>
    <property type="project" value="UniProtKB-KW"/>
</dbReference>
<dbReference type="SUPFAM" id="SSF57392">
    <property type="entry name" value="Defensin-like"/>
    <property type="match status" value="1"/>
</dbReference>
<keyword evidence="5" id="KW-0044">Antibiotic</keyword>
<feature type="chain" id="PRO_5004281239" evidence="8">
    <location>
        <begin position="21"/>
        <end position="63"/>
    </location>
</feature>
<dbReference type="AlphaFoldDB" id="Q6TMH5"/>
<evidence type="ECO:0000256" key="7">
    <source>
        <dbReference type="ARBA" id="ARBA00056477"/>
    </source>
</evidence>
<protein>
    <submittedName>
        <fullName evidence="10">Neutrophil beta-defensin 4</fullName>
    </submittedName>
</protein>
<feature type="signal peptide" evidence="8">
    <location>
        <begin position="1"/>
        <end position="20"/>
    </location>
</feature>
<name>Q6TMH5_BUBBU</name>
<evidence type="ECO:0000256" key="4">
    <source>
        <dbReference type="ARBA" id="ARBA00022940"/>
    </source>
</evidence>
<dbReference type="EMBL" id="AY392452">
    <property type="protein sequence ID" value="AAQ93463.1"/>
    <property type="molecule type" value="mRNA"/>
</dbReference>
<keyword evidence="8" id="KW-0732">Signal</keyword>
<evidence type="ECO:0000256" key="5">
    <source>
        <dbReference type="ARBA" id="ARBA00023022"/>
    </source>
</evidence>
<evidence type="ECO:0000256" key="1">
    <source>
        <dbReference type="ARBA" id="ARBA00004613"/>
    </source>
</evidence>
<dbReference type="SMR" id="Q6TMH5"/>
<dbReference type="InterPro" id="IPR001855">
    <property type="entry name" value="Defensin_beta-like"/>
</dbReference>
<evidence type="ECO:0000313" key="10">
    <source>
        <dbReference type="EMBL" id="AAQ93463.1"/>
    </source>
</evidence>
<dbReference type="GO" id="GO:0042056">
    <property type="term" value="F:chemoattractant activity"/>
    <property type="evidence" value="ECO:0007669"/>
    <property type="project" value="TreeGrafter"/>
</dbReference>
<dbReference type="PANTHER" id="PTHR20515">
    <property type="entry name" value="BETA-DEFENSIN"/>
    <property type="match status" value="1"/>
</dbReference>
<dbReference type="PANTHER" id="PTHR20515:SF2">
    <property type="entry name" value="DEFENSIN BETA 4A"/>
    <property type="match status" value="1"/>
</dbReference>
<dbReference type="FunFam" id="3.10.360.10:FF:000001">
    <property type="entry name" value="Beta-defensin 1"/>
    <property type="match status" value="1"/>
</dbReference>
<comment type="function">
    <text evidence="7">Has bactericidal activity.</text>
</comment>
<accession>Q6TMH5</accession>
<keyword evidence="2" id="KW-0964">Secreted</keyword>
<evidence type="ECO:0000259" key="9">
    <source>
        <dbReference type="SMART" id="SM00048"/>
    </source>
</evidence>
<dbReference type="InterPro" id="IPR006080">
    <property type="entry name" value="Beta/alpha-defensin_C"/>
</dbReference>
<evidence type="ECO:0000256" key="8">
    <source>
        <dbReference type="SAM" id="SignalP"/>
    </source>
</evidence>
<evidence type="ECO:0000256" key="6">
    <source>
        <dbReference type="ARBA" id="ARBA00023157"/>
    </source>
</evidence>
<comment type="subcellular location">
    <subcellularLocation>
        <location evidence="1">Secreted</location>
    </subcellularLocation>
</comment>
<dbReference type="GO" id="GO:0060326">
    <property type="term" value="P:cell chemotaxis"/>
    <property type="evidence" value="ECO:0007669"/>
    <property type="project" value="TreeGrafter"/>
</dbReference>
<keyword evidence="3" id="KW-0929">Antimicrobial</keyword>
<dbReference type="GO" id="GO:0005615">
    <property type="term" value="C:extracellular space"/>
    <property type="evidence" value="ECO:0007669"/>
    <property type="project" value="TreeGrafter"/>
</dbReference>
<keyword evidence="6" id="KW-1015">Disulfide bond</keyword>
<evidence type="ECO:0000256" key="2">
    <source>
        <dbReference type="ARBA" id="ARBA00022525"/>
    </source>
</evidence>
<dbReference type="Gene3D" id="3.10.360.10">
    <property type="entry name" value="Antimicrobial Peptide, Beta-defensin 2, Chain A"/>
    <property type="match status" value="1"/>
</dbReference>
<sequence length="63" mass="7005">MRLHHLLLVLLFVVLSSVSGFTQGIRSPLSCRGNRGVCLPIRCPGRLRQIGTCFGPRVPCCRR</sequence>
<evidence type="ECO:0000256" key="3">
    <source>
        <dbReference type="ARBA" id="ARBA00022529"/>
    </source>
</evidence>
<proteinExistence type="evidence at transcript level"/>
<organism evidence="10">
    <name type="scientific">Bubalus bubalis</name>
    <name type="common">Domestic water buffalo</name>
    <dbReference type="NCBI Taxonomy" id="89462"/>
    <lineage>
        <taxon>Eukaryota</taxon>
        <taxon>Metazoa</taxon>
        <taxon>Chordata</taxon>
        <taxon>Craniata</taxon>
        <taxon>Vertebrata</taxon>
        <taxon>Euteleostomi</taxon>
        <taxon>Mammalia</taxon>
        <taxon>Eutheria</taxon>
        <taxon>Laurasiatheria</taxon>
        <taxon>Artiodactyla</taxon>
        <taxon>Ruminantia</taxon>
        <taxon>Pecora</taxon>
        <taxon>Bovidae</taxon>
        <taxon>Bovinae</taxon>
        <taxon>Bubalus</taxon>
    </lineage>
</organism>
<feature type="domain" description="Beta/alpha-defensin C-terminal" evidence="9">
    <location>
        <begin position="31"/>
        <end position="61"/>
    </location>
</feature>